<reference evidence="1 2" key="1">
    <citation type="journal article" date="2018" name="Genome Announc.">
        <title>Genome Sequence of Geothermobacter sp. HR-1 Iron Reducer from the Loihi Seamount.</title>
        <authorList>
            <person name="Smith H."/>
            <person name="Abuyen K."/>
            <person name="Tremblay J."/>
            <person name="Savalia P."/>
            <person name="Perez-Rodriguez I."/>
            <person name="Emerson D."/>
            <person name="Tully B."/>
            <person name="Amend J."/>
        </authorList>
    </citation>
    <scope>NUCLEOTIDE SEQUENCE [LARGE SCALE GENOMIC DNA]</scope>
    <source>
        <strain evidence="1 2">HR-1</strain>
    </source>
</reference>
<evidence type="ECO:0000313" key="1">
    <source>
        <dbReference type="EMBL" id="PNU21171.1"/>
    </source>
</evidence>
<organism evidence="1 2">
    <name type="scientific">Geothermobacter hydrogeniphilus</name>
    <dbReference type="NCBI Taxonomy" id="1969733"/>
    <lineage>
        <taxon>Bacteria</taxon>
        <taxon>Pseudomonadati</taxon>
        <taxon>Thermodesulfobacteriota</taxon>
        <taxon>Desulfuromonadia</taxon>
        <taxon>Desulfuromonadales</taxon>
        <taxon>Geothermobacteraceae</taxon>
        <taxon>Geothermobacter</taxon>
    </lineage>
</organism>
<evidence type="ECO:0000313" key="2">
    <source>
        <dbReference type="Proteomes" id="UP000236340"/>
    </source>
</evidence>
<gene>
    <name evidence="1" type="ORF">C2E25_03810</name>
</gene>
<accession>A0A2K2HD69</accession>
<dbReference type="EMBL" id="PPFX01000005">
    <property type="protein sequence ID" value="PNU21171.1"/>
    <property type="molecule type" value="Genomic_DNA"/>
</dbReference>
<comment type="caution">
    <text evidence="1">The sequence shown here is derived from an EMBL/GenBank/DDBJ whole genome shotgun (WGS) entry which is preliminary data.</text>
</comment>
<evidence type="ECO:0008006" key="3">
    <source>
        <dbReference type="Google" id="ProtNLM"/>
    </source>
</evidence>
<dbReference type="OrthoDB" id="5401450at2"/>
<protein>
    <recommendedName>
        <fullName evidence="3">Hook-length control protein FliK</fullName>
    </recommendedName>
</protein>
<name>A0A2K2HD69_9BACT</name>
<dbReference type="AlphaFoldDB" id="A0A2K2HD69"/>
<proteinExistence type="predicted"/>
<dbReference type="Proteomes" id="UP000236340">
    <property type="component" value="Unassembled WGS sequence"/>
</dbReference>
<dbReference type="RefSeq" id="WP_103114464.1">
    <property type="nucleotide sequence ID" value="NZ_PPFX01000005.1"/>
</dbReference>
<sequence>MTLINPLAAANTLVPAAATINLRESRDQHLRRDQVVRATVAEGGLEKAVLQLGGRKFLVETETPLMTGQKLSLQIVESPEGVELRLLTFSLSDRVRQVLHLAGQSFDLLPLLEELAAPNHPLAGTLSPAARDALQGALLFFSGQTEGTEGRFLKSLARVLGLDLEQRLQQNPTAGHLANLKGAVLELLDRVQGQNNPTADRIRHLHQLIEATQIFRARLNEDGFLLLPLPFSFLDYGYLLAERHPSGNGDRSRSDGMLSLYLQLSSIGVLNINMLFDQRGLTLRIRTESRQSMEFLEGYRDELEQRLQPWRLSGLNFSSDATTPQQHLVNLLSGGRSPVFDTRV</sequence>